<dbReference type="EnsemblPlants" id="PNT67908">
    <property type="protein sequence ID" value="PNT67908"/>
    <property type="gene ID" value="BRADI_3g33606v3"/>
</dbReference>
<keyword evidence="4" id="KW-1185">Reference proteome</keyword>
<dbReference type="Gramene" id="PNT67908">
    <property type="protein sequence ID" value="PNT67908"/>
    <property type="gene ID" value="BRADI_3g33606v3"/>
</dbReference>
<reference evidence="2 3" key="1">
    <citation type="journal article" date="2010" name="Nature">
        <title>Genome sequencing and analysis of the model grass Brachypodium distachyon.</title>
        <authorList>
            <consortium name="International Brachypodium Initiative"/>
        </authorList>
    </citation>
    <scope>NUCLEOTIDE SEQUENCE [LARGE SCALE GENOMIC DNA]</scope>
    <source>
        <strain evidence="2 3">Bd21</strain>
    </source>
</reference>
<reference evidence="3" key="3">
    <citation type="submission" date="2018-08" db="UniProtKB">
        <authorList>
            <consortium name="EnsemblPlants"/>
        </authorList>
    </citation>
    <scope>IDENTIFICATION</scope>
    <source>
        <strain evidence="3">cv. Bd21</strain>
    </source>
</reference>
<feature type="region of interest" description="Disordered" evidence="1">
    <location>
        <begin position="35"/>
        <end position="54"/>
    </location>
</feature>
<evidence type="ECO:0000256" key="1">
    <source>
        <dbReference type="SAM" id="MobiDB-lite"/>
    </source>
</evidence>
<sequence>MGRFSPLSCRKPSYCPALLRAVRLKPMVLIDPNGCGGSLKKKKKKRERRRRRGRRCTPLAAMATRRPCSGAASPDGNGGVRGGRVVRGGHVSDAAVLVARRASARARLQRAVALRREFEKGCAMLTVRLRQVVETRCTPTSRPMTAESSRHSPTCMSNN</sequence>
<evidence type="ECO:0000313" key="2">
    <source>
        <dbReference type="EMBL" id="PNT67908.1"/>
    </source>
</evidence>
<dbReference type="AlphaFoldDB" id="A0A2K2D0U9"/>
<dbReference type="InParanoid" id="A0A2K2D0U9"/>
<proteinExistence type="predicted"/>
<name>A0A2K2D0U9_BRADI</name>
<evidence type="ECO:0000313" key="4">
    <source>
        <dbReference type="Proteomes" id="UP000008810"/>
    </source>
</evidence>
<dbReference type="EMBL" id="CM000882">
    <property type="protein sequence ID" value="PNT67908.1"/>
    <property type="molecule type" value="Genomic_DNA"/>
</dbReference>
<protein>
    <submittedName>
        <fullName evidence="2 3">Uncharacterized protein</fullName>
    </submittedName>
</protein>
<feature type="region of interest" description="Disordered" evidence="1">
    <location>
        <begin position="138"/>
        <end position="159"/>
    </location>
</feature>
<reference evidence="2" key="2">
    <citation type="submission" date="2017-06" db="EMBL/GenBank/DDBJ databases">
        <title>WGS assembly of Brachypodium distachyon.</title>
        <authorList>
            <consortium name="The International Brachypodium Initiative"/>
            <person name="Lucas S."/>
            <person name="Harmon-Smith M."/>
            <person name="Lail K."/>
            <person name="Tice H."/>
            <person name="Grimwood J."/>
            <person name="Bruce D."/>
            <person name="Barry K."/>
            <person name="Shu S."/>
            <person name="Lindquist E."/>
            <person name="Wang M."/>
            <person name="Pitluck S."/>
            <person name="Vogel J.P."/>
            <person name="Garvin D.F."/>
            <person name="Mockler T.C."/>
            <person name="Schmutz J."/>
            <person name="Rokhsar D."/>
            <person name="Bevan M.W."/>
        </authorList>
    </citation>
    <scope>NUCLEOTIDE SEQUENCE</scope>
    <source>
        <strain evidence="2">Bd21</strain>
    </source>
</reference>
<feature type="compositionally biased region" description="Basic residues" evidence="1">
    <location>
        <begin position="39"/>
        <end position="54"/>
    </location>
</feature>
<evidence type="ECO:0000313" key="3">
    <source>
        <dbReference type="EnsemblPlants" id="PNT67908"/>
    </source>
</evidence>
<dbReference type="Proteomes" id="UP000008810">
    <property type="component" value="Chromosome 3"/>
</dbReference>
<gene>
    <name evidence="2" type="ORF">BRADI_3g33606v3</name>
</gene>
<feature type="region of interest" description="Disordered" evidence="1">
    <location>
        <begin position="60"/>
        <end position="82"/>
    </location>
</feature>
<accession>A0A2K2D0U9</accession>
<organism evidence="2">
    <name type="scientific">Brachypodium distachyon</name>
    <name type="common">Purple false brome</name>
    <name type="synonym">Trachynia distachya</name>
    <dbReference type="NCBI Taxonomy" id="15368"/>
    <lineage>
        <taxon>Eukaryota</taxon>
        <taxon>Viridiplantae</taxon>
        <taxon>Streptophyta</taxon>
        <taxon>Embryophyta</taxon>
        <taxon>Tracheophyta</taxon>
        <taxon>Spermatophyta</taxon>
        <taxon>Magnoliopsida</taxon>
        <taxon>Liliopsida</taxon>
        <taxon>Poales</taxon>
        <taxon>Poaceae</taxon>
        <taxon>BOP clade</taxon>
        <taxon>Pooideae</taxon>
        <taxon>Stipodae</taxon>
        <taxon>Brachypodieae</taxon>
        <taxon>Brachypodium</taxon>
    </lineage>
</organism>